<dbReference type="AlphaFoldDB" id="A0A265NC10"/>
<keyword evidence="2" id="KW-0378">Hydrolase</keyword>
<comment type="similarity">
    <text evidence="4">Belongs to the helicase family. DinG subfamily.</text>
</comment>
<dbReference type="GO" id="GO:0016818">
    <property type="term" value="F:hydrolase activity, acting on acid anhydrides, in phosphorus-containing anhydrides"/>
    <property type="evidence" value="ECO:0007669"/>
    <property type="project" value="InterPro"/>
</dbReference>
<dbReference type="Gene3D" id="3.40.50.300">
    <property type="entry name" value="P-loop containing nucleotide triphosphate hydrolases"/>
    <property type="match status" value="2"/>
</dbReference>
<keyword evidence="3" id="KW-0067">ATP-binding</keyword>
<dbReference type="SMART" id="SM00491">
    <property type="entry name" value="HELICc2"/>
    <property type="match status" value="1"/>
</dbReference>
<evidence type="ECO:0000256" key="1">
    <source>
        <dbReference type="ARBA" id="ARBA00022741"/>
    </source>
</evidence>
<dbReference type="GO" id="GO:0003676">
    <property type="term" value="F:nucleic acid binding"/>
    <property type="evidence" value="ECO:0007669"/>
    <property type="project" value="InterPro"/>
</dbReference>
<gene>
    <name evidence="6" type="ORF">CIL03_06300</name>
</gene>
<dbReference type="InterPro" id="IPR006555">
    <property type="entry name" value="ATP-dep_Helicase_C"/>
</dbReference>
<dbReference type="PROSITE" id="PS51193">
    <property type="entry name" value="HELICASE_ATP_BIND_2"/>
    <property type="match status" value="1"/>
</dbReference>
<evidence type="ECO:0000256" key="4">
    <source>
        <dbReference type="ARBA" id="ARBA00038058"/>
    </source>
</evidence>
<feature type="domain" description="Helicase ATP-binding" evidence="5">
    <location>
        <begin position="30"/>
        <end position="305"/>
    </location>
</feature>
<dbReference type="GO" id="GO:0003678">
    <property type="term" value="F:DNA helicase activity"/>
    <property type="evidence" value="ECO:0007669"/>
    <property type="project" value="TreeGrafter"/>
</dbReference>
<protein>
    <submittedName>
        <fullName evidence="6">ATP-dependent helicase</fullName>
    </submittedName>
</protein>
<evidence type="ECO:0000256" key="2">
    <source>
        <dbReference type="ARBA" id="ARBA00022801"/>
    </source>
</evidence>
<dbReference type="InterPro" id="IPR045028">
    <property type="entry name" value="DinG/Rad3-like"/>
</dbReference>
<dbReference type="InterPro" id="IPR014013">
    <property type="entry name" value="Helic_SF1/SF2_ATP-bd_DinG/Rad3"/>
</dbReference>
<dbReference type="SUPFAM" id="SSF52540">
    <property type="entry name" value="P-loop containing nucleoside triphosphate hydrolases"/>
    <property type="match status" value="1"/>
</dbReference>
<dbReference type="PANTHER" id="PTHR11472:SF57">
    <property type="entry name" value="ATP-DEPENDENT HELICASE YPVA-RELATED"/>
    <property type="match status" value="1"/>
</dbReference>
<dbReference type="Pfam" id="PF13307">
    <property type="entry name" value="Helicase_C_2"/>
    <property type="match status" value="1"/>
</dbReference>
<dbReference type="PANTHER" id="PTHR11472">
    <property type="entry name" value="DNA REPAIR DEAD HELICASE RAD3/XP-D SUBFAMILY MEMBER"/>
    <property type="match status" value="1"/>
</dbReference>
<keyword evidence="7" id="KW-1185">Reference proteome</keyword>
<keyword evidence="1" id="KW-0547">Nucleotide-binding</keyword>
<dbReference type="Proteomes" id="UP000216498">
    <property type="component" value="Unassembled WGS sequence"/>
</dbReference>
<evidence type="ECO:0000313" key="7">
    <source>
        <dbReference type="Proteomes" id="UP000216498"/>
    </source>
</evidence>
<reference evidence="6 7" key="1">
    <citation type="submission" date="2017-08" db="EMBL/GenBank/DDBJ databases">
        <title>Virgibacillus indicus sp. nov. and Virgibacillus profoundi sp. nov, two moderately halophilic bacteria isolated from marine sediment by using the Microfluidic Streak Plate.</title>
        <authorList>
            <person name="Xu B."/>
            <person name="Hu B."/>
            <person name="Wang J."/>
            <person name="Zhu Y."/>
            <person name="Huang L."/>
            <person name="Du W."/>
            <person name="Huang Y."/>
        </authorList>
    </citation>
    <scope>NUCLEOTIDE SEQUENCE [LARGE SCALE GENOMIC DNA]</scope>
    <source>
        <strain evidence="6 7">IO3-P2-C2</strain>
    </source>
</reference>
<organism evidence="6 7">
    <name type="scientific">Virgibacillus indicus</name>
    <dbReference type="NCBI Taxonomy" id="2024554"/>
    <lineage>
        <taxon>Bacteria</taxon>
        <taxon>Bacillati</taxon>
        <taxon>Bacillota</taxon>
        <taxon>Bacilli</taxon>
        <taxon>Bacillales</taxon>
        <taxon>Bacillaceae</taxon>
        <taxon>Virgibacillus</taxon>
    </lineage>
</organism>
<dbReference type="EMBL" id="NPMS01000002">
    <property type="protein sequence ID" value="OZU89325.1"/>
    <property type="molecule type" value="Genomic_DNA"/>
</dbReference>
<sequence length="643" mass="74508">MQKSNALPFTVAKTENFFDRLGDYVGDVFYDILPDKGYELRDEQIYMAFQLEQAFKNKHTIFAEAGVGTGKTFVYLLYAISYARYRRRPAIITCADETLIEQLVKKGGDIEKLEEALGLTIDVRLAKSREQYVCIKKLDPLANKTDDEDILKVHDQIPDFVFDTGASMQSFERYGDRKEYPWVPDAAWEKIAWDPLQQCSTCEWRHRSGQTLNRDYYRHASDIIICSHDFYMEHVWTKDSRKREEQMPLLPEASCVVFDEGHLLEFAAQKGLTYRYNFEALTKVLTGYMGQDVREESLYLVEDILAINDEWFDLLRNNASAVEGSNRREISLSKEMINMGKTLNNKVEQLLEQLVFDSDLFTIEEYHIKIIEEYLEFFSYGLSILLKDDEGIFWLEEDESTTSLVIMPRLVEDVLRKEVFSQNMPIVFSSATLSQNGDFSYLASSLGIESFDSFSVESPFDYDKKMKLYGHMDTNQQSKWKKIGEQLLGAGGNSLVLFSSKEEMEQFRNWTVGANWPFSVFYEGDREISETVRNFQTEEASVLCAHHLWEGLDVPGEALKQVIISSLPFPPNDPVFKAKRKHAKQPDEEVDVPYMLLRLRQGIGRLIRTSEDNGVIHIWMTEEESKKYKQGIEEVLPVRVSWE</sequence>
<comment type="caution">
    <text evidence="6">The sequence shown here is derived from an EMBL/GenBank/DDBJ whole genome shotgun (WGS) entry which is preliminary data.</text>
</comment>
<dbReference type="InterPro" id="IPR027417">
    <property type="entry name" value="P-loop_NTPase"/>
</dbReference>
<evidence type="ECO:0000259" key="5">
    <source>
        <dbReference type="PROSITE" id="PS51193"/>
    </source>
</evidence>
<dbReference type="RefSeq" id="WP_094884743.1">
    <property type="nucleotide sequence ID" value="NZ_NPMS01000002.1"/>
</dbReference>
<dbReference type="GO" id="GO:0006139">
    <property type="term" value="P:nucleobase-containing compound metabolic process"/>
    <property type="evidence" value="ECO:0007669"/>
    <property type="project" value="InterPro"/>
</dbReference>
<evidence type="ECO:0000313" key="6">
    <source>
        <dbReference type="EMBL" id="OZU89325.1"/>
    </source>
</evidence>
<evidence type="ECO:0000256" key="3">
    <source>
        <dbReference type="ARBA" id="ARBA00022840"/>
    </source>
</evidence>
<dbReference type="GO" id="GO:0005524">
    <property type="term" value="F:ATP binding"/>
    <property type="evidence" value="ECO:0007669"/>
    <property type="project" value="UniProtKB-KW"/>
</dbReference>
<accession>A0A265NC10</accession>
<dbReference type="OrthoDB" id="9803913at2"/>
<name>A0A265NC10_9BACI</name>
<proteinExistence type="inferred from homology"/>
<keyword evidence="6" id="KW-0347">Helicase</keyword>